<dbReference type="NCBIfam" id="NF008761">
    <property type="entry name" value="PRK11797.1"/>
    <property type="match status" value="1"/>
</dbReference>
<feature type="binding site" evidence="6">
    <location>
        <position position="28"/>
    </location>
    <ligand>
        <name>substrate</name>
    </ligand>
</feature>
<comment type="similarity">
    <text evidence="6">Belongs to the RbsD / FucU family. RbsD subfamily.</text>
</comment>
<dbReference type="Proteomes" id="UP001385892">
    <property type="component" value="Unassembled WGS sequence"/>
</dbReference>
<evidence type="ECO:0000256" key="4">
    <source>
        <dbReference type="ARBA" id="ARBA00023235"/>
    </source>
</evidence>
<comment type="caution">
    <text evidence="7">The sequence shown here is derived from an EMBL/GenBank/DDBJ whole genome shotgun (WGS) entry which is preliminary data.</text>
</comment>
<keyword evidence="5 6" id="KW-0119">Carbohydrate metabolism</keyword>
<evidence type="ECO:0000256" key="6">
    <source>
        <dbReference type="HAMAP-Rule" id="MF_01661"/>
    </source>
</evidence>
<dbReference type="PANTHER" id="PTHR37831:SF1">
    <property type="entry name" value="D-RIBOSE PYRANASE"/>
    <property type="match status" value="1"/>
</dbReference>
<comment type="caution">
    <text evidence="6">Lacks conserved residue(s) required for the propagation of feature annotation.</text>
</comment>
<evidence type="ECO:0000256" key="1">
    <source>
        <dbReference type="ARBA" id="ARBA00000223"/>
    </source>
</evidence>
<dbReference type="GO" id="GO:0062193">
    <property type="term" value="F:D-ribose pyranase activity"/>
    <property type="evidence" value="ECO:0007669"/>
    <property type="project" value="UniProtKB-EC"/>
</dbReference>
<dbReference type="InterPro" id="IPR007721">
    <property type="entry name" value="RbsD_FucU"/>
</dbReference>
<feature type="binding site" evidence="6">
    <location>
        <position position="98"/>
    </location>
    <ligand>
        <name>substrate</name>
    </ligand>
</feature>
<dbReference type="EMBL" id="JBBKZT010000006">
    <property type="protein sequence ID" value="MEJ8847929.1"/>
    <property type="molecule type" value="Genomic_DNA"/>
</dbReference>
<dbReference type="InterPro" id="IPR023750">
    <property type="entry name" value="RbsD-like_sf"/>
</dbReference>
<comment type="subunit">
    <text evidence="6">Homodecamer.</text>
</comment>
<reference evidence="7 8" key="1">
    <citation type="submission" date="2024-03" db="EMBL/GenBank/DDBJ databases">
        <title>Novel species of the genus Variovorax.</title>
        <authorList>
            <person name="Liu Q."/>
            <person name="Xin Y.-H."/>
        </authorList>
    </citation>
    <scope>NUCLEOTIDE SEQUENCE [LARGE SCALE GENOMIC DNA]</scope>
    <source>
        <strain evidence="7 8">KACC 18900</strain>
    </source>
</reference>
<evidence type="ECO:0000313" key="8">
    <source>
        <dbReference type="Proteomes" id="UP001385892"/>
    </source>
</evidence>
<feature type="active site" description="Proton donor" evidence="6">
    <location>
        <position position="20"/>
    </location>
</feature>
<evidence type="ECO:0000256" key="5">
    <source>
        <dbReference type="ARBA" id="ARBA00023277"/>
    </source>
</evidence>
<dbReference type="HAMAP" id="MF_01661">
    <property type="entry name" value="D_rib_pyranase"/>
    <property type="match status" value="1"/>
</dbReference>
<keyword evidence="4 6" id="KW-0413">Isomerase</keyword>
<comment type="pathway">
    <text evidence="6">Carbohydrate metabolism; D-ribose degradation; D-ribose 5-phosphate from beta-D-ribopyranose: step 1/2.</text>
</comment>
<dbReference type="Gene3D" id="3.40.1650.10">
    <property type="entry name" value="RbsD-like domain"/>
    <property type="match status" value="1"/>
</dbReference>
<evidence type="ECO:0000256" key="2">
    <source>
        <dbReference type="ARBA" id="ARBA00012862"/>
    </source>
</evidence>
<protein>
    <recommendedName>
        <fullName evidence="2 6">D-ribose pyranase</fullName>
        <ecNumber evidence="2 6">5.4.99.62</ecNumber>
    </recommendedName>
</protein>
<evidence type="ECO:0000256" key="3">
    <source>
        <dbReference type="ARBA" id="ARBA00022490"/>
    </source>
</evidence>
<comment type="catalytic activity">
    <reaction evidence="1 6">
        <text>beta-D-ribopyranose = beta-D-ribofuranose</text>
        <dbReference type="Rhea" id="RHEA:25432"/>
        <dbReference type="ChEBI" id="CHEBI:27476"/>
        <dbReference type="ChEBI" id="CHEBI:47002"/>
        <dbReference type="EC" id="5.4.99.62"/>
    </reaction>
</comment>
<comment type="subcellular location">
    <subcellularLocation>
        <location evidence="6">Cytoplasm</location>
    </subcellularLocation>
</comment>
<dbReference type="SUPFAM" id="SSF102546">
    <property type="entry name" value="RbsD-like"/>
    <property type="match status" value="1"/>
</dbReference>
<name>A0ABU8WKK1_9BURK</name>
<sequence length="131" mass="13838">MKRTALLHAELSRVIAGMGHGDLLVIGDAGLPIPPGPQRIDLAVTPGVPRFADVLAAVLSELQVERAVIALEACAAGGSQPPEWCAPLQPVDIEMLPHARFKQLCADAKAMVRTGECTPYMNVLLYAGVAF</sequence>
<proteinExistence type="inferred from homology"/>
<keyword evidence="8" id="KW-1185">Reference proteome</keyword>
<gene>
    <name evidence="6 7" type="primary">rbsD</name>
    <name evidence="7" type="ORF">WKW82_14810</name>
</gene>
<evidence type="ECO:0000313" key="7">
    <source>
        <dbReference type="EMBL" id="MEJ8847929.1"/>
    </source>
</evidence>
<organism evidence="7 8">
    <name type="scientific">Variovorax rhizosphaerae</name>
    <dbReference type="NCBI Taxonomy" id="1836200"/>
    <lineage>
        <taxon>Bacteria</taxon>
        <taxon>Pseudomonadati</taxon>
        <taxon>Pseudomonadota</taxon>
        <taxon>Betaproteobacteria</taxon>
        <taxon>Burkholderiales</taxon>
        <taxon>Comamonadaceae</taxon>
        <taxon>Variovorax</taxon>
    </lineage>
</organism>
<dbReference type="Pfam" id="PF05025">
    <property type="entry name" value="RbsD_FucU"/>
    <property type="match status" value="1"/>
</dbReference>
<keyword evidence="3 6" id="KW-0963">Cytoplasm</keyword>
<dbReference type="EC" id="5.4.99.62" evidence="2 6"/>
<dbReference type="InterPro" id="IPR023064">
    <property type="entry name" value="D-ribose_pyranase"/>
</dbReference>
<comment type="function">
    <text evidence="6">Catalyzes the interconversion of beta-pyran and beta-furan forms of D-ribose.</text>
</comment>
<dbReference type="RefSeq" id="WP_340343061.1">
    <property type="nucleotide sequence ID" value="NZ_JBBKZT010000006.1"/>
</dbReference>
<dbReference type="PANTHER" id="PTHR37831">
    <property type="entry name" value="D-RIBOSE PYRANASE"/>
    <property type="match status" value="1"/>
</dbReference>
<accession>A0ABU8WKK1</accession>